<feature type="region of interest" description="Disordered" evidence="2">
    <location>
        <begin position="123"/>
        <end position="143"/>
    </location>
</feature>
<reference evidence="4" key="1">
    <citation type="submission" date="2018-12" db="EMBL/GenBank/DDBJ databases">
        <title>Tengunoibacter tsumagoiensis gen. nov., sp. nov., Dictyobacter kobayashii sp. nov., D. alpinus sp. nov., and D. joshuensis sp. nov. and description of Dictyobacteraceae fam. nov. within the order Ktedonobacterales isolated from Tengu-no-mugimeshi.</title>
        <authorList>
            <person name="Wang C.M."/>
            <person name="Zheng Y."/>
            <person name="Sakai Y."/>
            <person name="Toyoda A."/>
            <person name="Minakuchi Y."/>
            <person name="Abe K."/>
            <person name="Yokota A."/>
            <person name="Yabe S."/>
        </authorList>
    </citation>
    <scope>NUCLEOTIDE SEQUENCE [LARGE SCALE GENOMIC DNA]</scope>
    <source>
        <strain evidence="4">Uno11</strain>
    </source>
</reference>
<dbReference type="EMBL" id="BIFS01000002">
    <property type="protein sequence ID" value="GCE24387.1"/>
    <property type="molecule type" value="Genomic_DNA"/>
</dbReference>
<evidence type="ECO:0008006" key="5">
    <source>
        <dbReference type="Google" id="ProtNLM"/>
    </source>
</evidence>
<dbReference type="Proteomes" id="UP000287188">
    <property type="component" value="Unassembled WGS sequence"/>
</dbReference>
<accession>A0A402AZ88</accession>
<dbReference type="GO" id="GO:0016788">
    <property type="term" value="F:hydrolase activity, acting on ester bonds"/>
    <property type="evidence" value="ECO:0007669"/>
    <property type="project" value="InterPro"/>
</dbReference>
<evidence type="ECO:0000313" key="4">
    <source>
        <dbReference type="Proteomes" id="UP000287188"/>
    </source>
</evidence>
<dbReference type="InterPro" id="IPR017850">
    <property type="entry name" value="Alkaline_phosphatase_core_sf"/>
</dbReference>
<name>A0A402AZ88_9CHLR</name>
<organism evidence="3 4">
    <name type="scientific">Dictyobacter kobayashii</name>
    <dbReference type="NCBI Taxonomy" id="2014872"/>
    <lineage>
        <taxon>Bacteria</taxon>
        <taxon>Bacillati</taxon>
        <taxon>Chloroflexota</taxon>
        <taxon>Ktedonobacteria</taxon>
        <taxon>Ktedonobacterales</taxon>
        <taxon>Dictyobacteraceae</taxon>
        <taxon>Dictyobacter</taxon>
    </lineage>
</organism>
<evidence type="ECO:0000313" key="3">
    <source>
        <dbReference type="EMBL" id="GCE24387.1"/>
    </source>
</evidence>
<proteinExistence type="predicted"/>
<comment type="caution">
    <text evidence="3">The sequence shown here is derived from an EMBL/GenBank/DDBJ whole genome shotgun (WGS) entry which is preliminary data.</text>
</comment>
<dbReference type="AlphaFoldDB" id="A0A402AZ88"/>
<dbReference type="Gene3D" id="3.40.720.10">
    <property type="entry name" value="Alkaline Phosphatase, subunit A"/>
    <property type="match status" value="1"/>
</dbReference>
<keyword evidence="1" id="KW-0378">Hydrolase</keyword>
<gene>
    <name evidence="3" type="ORF">KDK_81870</name>
</gene>
<dbReference type="Pfam" id="PF04185">
    <property type="entry name" value="Phosphoesterase"/>
    <property type="match status" value="1"/>
</dbReference>
<evidence type="ECO:0000256" key="1">
    <source>
        <dbReference type="ARBA" id="ARBA00022801"/>
    </source>
</evidence>
<sequence>MGLICLIMATGLMACSSQTTTPSATSTPASTANNDIHKIKHVIVIMQENRSFDSYFGTYPGADGIPMKNGVPSVCVNDPKTNQCIKPYHDTQDLNHGGPHGAVNAAADINQGKMNGFIAQAEKGKGSCTTPNDPACSAGGKQM</sequence>
<protein>
    <recommendedName>
        <fullName evidence="5">Phospholipase C</fullName>
    </recommendedName>
</protein>
<dbReference type="InterPro" id="IPR007312">
    <property type="entry name" value="Phosphoesterase"/>
</dbReference>
<evidence type="ECO:0000256" key="2">
    <source>
        <dbReference type="SAM" id="MobiDB-lite"/>
    </source>
</evidence>
<keyword evidence="4" id="KW-1185">Reference proteome</keyword>